<dbReference type="Pfam" id="PF00753">
    <property type="entry name" value="Lactamase_B"/>
    <property type="match status" value="1"/>
</dbReference>
<evidence type="ECO:0000259" key="1">
    <source>
        <dbReference type="SMART" id="SM00849"/>
    </source>
</evidence>
<dbReference type="Gene3D" id="3.60.15.10">
    <property type="entry name" value="Ribonuclease Z/Hydroxyacylglutathione hydrolase-like"/>
    <property type="match status" value="1"/>
</dbReference>
<accession>A0A5N5X914</accession>
<name>A0A5N5X914_9EURO</name>
<sequence>MGLEFKVFHSKRPGVNRSTPPGQDHLKWVPTTSTLIYGKRDAVLVDTQLTVEAAEALVDWVAASGKVLTTIYITHGHGDHFFGSSNLLKRFPHAKIVARPEVISRMEAESAPSRVEGFWNQLFPGQIPTSFISADATTDDQIELEGERLIVVPVGHTDCDNSTVLWVPSIGLVVAGDAVYNNTHPYLGETGTEAARLAWIAALDKIAALGAKAVVGGHSDPEAGFAPSAVAETRQYLVNFERIIGQCATAEEVYREMLKLYPQRLNPGSLWTGAMQAKPRPEVD</sequence>
<dbReference type="SMART" id="SM00849">
    <property type="entry name" value="Lactamase_B"/>
    <property type="match status" value="1"/>
</dbReference>
<dbReference type="CDD" id="cd07739">
    <property type="entry name" value="metallo-hydrolase-like_MBL-fold"/>
    <property type="match status" value="1"/>
</dbReference>
<feature type="domain" description="Metallo-beta-lactamase" evidence="1">
    <location>
        <begin position="30"/>
        <end position="218"/>
    </location>
</feature>
<reference evidence="2 3" key="1">
    <citation type="submission" date="2019-04" db="EMBL/GenBank/DDBJ databases">
        <title>Friends and foes A comparative genomics study of 23 Aspergillus species from section Flavi.</title>
        <authorList>
            <consortium name="DOE Joint Genome Institute"/>
            <person name="Kjaerbolling I."/>
            <person name="Vesth T."/>
            <person name="Frisvad J.C."/>
            <person name="Nybo J.L."/>
            <person name="Theobald S."/>
            <person name="Kildgaard S."/>
            <person name="Isbrandt T."/>
            <person name="Kuo A."/>
            <person name="Sato A."/>
            <person name="Lyhne E.K."/>
            <person name="Kogle M.E."/>
            <person name="Wiebenga A."/>
            <person name="Kun R.S."/>
            <person name="Lubbers R.J."/>
            <person name="Makela M.R."/>
            <person name="Barry K."/>
            <person name="Chovatia M."/>
            <person name="Clum A."/>
            <person name="Daum C."/>
            <person name="Haridas S."/>
            <person name="He G."/>
            <person name="LaButti K."/>
            <person name="Lipzen A."/>
            <person name="Mondo S."/>
            <person name="Riley R."/>
            <person name="Salamov A."/>
            <person name="Simmons B.A."/>
            <person name="Magnuson J.K."/>
            <person name="Henrissat B."/>
            <person name="Mortensen U.H."/>
            <person name="Larsen T.O."/>
            <person name="Devries R.P."/>
            <person name="Grigoriev I.V."/>
            <person name="Machida M."/>
            <person name="Baker S.E."/>
            <person name="Andersen M.R."/>
        </authorList>
    </citation>
    <scope>NUCLEOTIDE SEQUENCE [LARGE SCALE GENOMIC DNA]</scope>
    <source>
        <strain evidence="2 3">CBS 151.66</strain>
    </source>
</reference>
<dbReference type="InterPro" id="IPR001279">
    <property type="entry name" value="Metallo-B-lactamas"/>
</dbReference>
<dbReference type="PANTHER" id="PTHR42951:SF14">
    <property type="entry name" value="METALLO-BETA-LACTAMASE SUPERFAMILY PROTEIN"/>
    <property type="match status" value="1"/>
</dbReference>
<dbReference type="AlphaFoldDB" id="A0A5N5X914"/>
<protein>
    <submittedName>
        <fullName evidence="2">Beta-lactamase-like protein</fullName>
    </submittedName>
</protein>
<dbReference type="InterPro" id="IPR036866">
    <property type="entry name" value="RibonucZ/Hydroxyglut_hydro"/>
</dbReference>
<evidence type="ECO:0000313" key="3">
    <source>
        <dbReference type="Proteomes" id="UP000326565"/>
    </source>
</evidence>
<dbReference type="SUPFAM" id="SSF56281">
    <property type="entry name" value="Metallo-hydrolase/oxidoreductase"/>
    <property type="match status" value="1"/>
</dbReference>
<dbReference type="EMBL" id="ML732179">
    <property type="protein sequence ID" value="KAB8076557.1"/>
    <property type="molecule type" value="Genomic_DNA"/>
</dbReference>
<dbReference type="InterPro" id="IPR050855">
    <property type="entry name" value="NDM-1-like"/>
</dbReference>
<keyword evidence="3" id="KW-1185">Reference proteome</keyword>
<evidence type="ECO:0000313" key="2">
    <source>
        <dbReference type="EMBL" id="KAB8076557.1"/>
    </source>
</evidence>
<organism evidence="2 3">
    <name type="scientific">Aspergillus leporis</name>
    <dbReference type="NCBI Taxonomy" id="41062"/>
    <lineage>
        <taxon>Eukaryota</taxon>
        <taxon>Fungi</taxon>
        <taxon>Dikarya</taxon>
        <taxon>Ascomycota</taxon>
        <taxon>Pezizomycotina</taxon>
        <taxon>Eurotiomycetes</taxon>
        <taxon>Eurotiomycetidae</taxon>
        <taxon>Eurotiales</taxon>
        <taxon>Aspergillaceae</taxon>
        <taxon>Aspergillus</taxon>
        <taxon>Aspergillus subgen. Circumdati</taxon>
    </lineage>
</organism>
<dbReference type="PANTHER" id="PTHR42951">
    <property type="entry name" value="METALLO-BETA-LACTAMASE DOMAIN-CONTAINING"/>
    <property type="match status" value="1"/>
</dbReference>
<dbReference type="OrthoDB" id="536211at2759"/>
<gene>
    <name evidence="2" type="ORF">BDV29DRAFT_200039</name>
</gene>
<dbReference type="Proteomes" id="UP000326565">
    <property type="component" value="Unassembled WGS sequence"/>
</dbReference>
<proteinExistence type="predicted"/>